<keyword evidence="2" id="KW-1185">Reference proteome</keyword>
<gene>
    <name evidence="1" type="ORF">LTR37_011678</name>
</gene>
<protein>
    <submittedName>
        <fullName evidence="1">Uncharacterized protein</fullName>
    </submittedName>
</protein>
<reference evidence="1" key="1">
    <citation type="submission" date="2023-07" db="EMBL/GenBank/DDBJ databases">
        <title>Black Yeasts Isolated from many extreme environments.</title>
        <authorList>
            <person name="Coleine C."/>
            <person name="Stajich J.E."/>
            <person name="Selbmann L."/>
        </authorList>
    </citation>
    <scope>NUCLEOTIDE SEQUENCE</scope>
    <source>
        <strain evidence="1">CCFEE 5714</strain>
    </source>
</reference>
<proteinExistence type="predicted"/>
<dbReference type="Proteomes" id="UP001281147">
    <property type="component" value="Unassembled WGS sequence"/>
</dbReference>
<organism evidence="1 2">
    <name type="scientific">Vermiconidia calcicola</name>
    <dbReference type="NCBI Taxonomy" id="1690605"/>
    <lineage>
        <taxon>Eukaryota</taxon>
        <taxon>Fungi</taxon>
        <taxon>Dikarya</taxon>
        <taxon>Ascomycota</taxon>
        <taxon>Pezizomycotina</taxon>
        <taxon>Dothideomycetes</taxon>
        <taxon>Dothideomycetidae</taxon>
        <taxon>Mycosphaerellales</taxon>
        <taxon>Extremaceae</taxon>
        <taxon>Vermiconidia</taxon>
    </lineage>
</organism>
<accession>A0ACC3N1M1</accession>
<evidence type="ECO:0000313" key="1">
    <source>
        <dbReference type="EMBL" id="KAK3708174.1"/>
    </source>
</evidence>
<evidence type="ECO:0000313" key="2">
    <source>
        <dbReference type="Proteomes" id="UP001281147"/>
    </source>
</evidence>
<sequence length="123" mass="13626">MSNQQQNTQQHSPPTMNPKEDTTPTTTKPATSFHRPEDHASTDDPNNAANTAVDSAQHQDYALSRRGAVDHGTEGISGIDRPPPEAEMFVHARSMLDDDRYEAPILRRGDVKCDSKKEKQGDE</sequence>
<dbReference type="EMBL" id="JAUTXU010000103">
    <property type="protein sequence ID" value="KAK3708174.1"/>
    <property type="molecule type" value="Genomic_DNA"/>
</dbReference>
<name>A0ACC3N1M1_9PEZI</name>
<comment type="caution">
    <text evidence="1">The sequence shown here is derived from an EMBL/GenBank/DDBJ whole genome shotgun (WGS) entry which is preliminary data.</text>
</comment>